<evidence type="ECO:0000313" key="1">
    <source>
        <dbReference type="EnsemblPlants" id="LPERR03G18570.1"/>
    </source>
</evidence>
<reference evidence="1 2" key="1">
    <citation type="submission" date="2012-08" db="EMBL/GenBank/DDBJ databases">
        <title>Oryza genome evolution.</title>
        <authorList>
            <person name="Wing R.A."/>
        </authorList>
    </citation>
    <scope>NUCLEOTIDE SEQUENCE</scope>
</reference>
<name>A0A0D9VVC2_9ORYZ</name>
<dbReference type="Gramene" id="LPERR03G18570.1">
    <property type="protein sequence ID" value="LPERR03G18570.1"/>
    <property type="gene ID" value="LPERR03G18570"/>
</dbReference>
<protein>
    <submittedName>
        <fullName evidence="1">Uncharacterized protein</fullName>
    </submittedName>
</protein>
<evidence type="ECO:0000313" key="2">
    <source>
        <dbReference type="Proteomes" id="UP000032180"/>
    </source>
</evidence>
<dbReference type="Proteomes" id="UP000032180">
    <property type="component" value="Chromosome 3"/>
</dbReference>
<keyword evidence="2" id="KW-1185">Reference proteome</keyword>
<reference evidence="2" key="2">
    <citation type="submission" date="2013-12" db="EMBL/GenBank/DDBJ databases">
        <authorList>
            <person name="Yu Y."/>
            <person name="Lee S."/>
            <person name="de Baynast K."/>
            <person name="Wissotski M."/>
            <person name="Liu L."/>
            <person name="Talag J."/>
            <person name="Goicoechea J."/>
            <person name="Angelova A."/>
            <person name="Jetty R."/>
            <person name="Kudrna D."/>
            <person name="Golser W."/>
            <person name="Rivera L."/>
            <person name="Zhang J."/>
            <person name="Wing R."/>
        </authorList>
    </citation>
    <scope>NUCLEOTIDE SEQUENCE</scope>
</reference>
<dbReference type="HOGENOM" id="CLU_020709_0_0_1"/>
<dbReference type="EnsemblPlants" id="LPERR03G18570.1">
    <property type="protein sequence ID" value="LPERR03G18570.1"/>
    <property type="gene ID" value="LPERR03G18570"/>
</dbReference>
<accession>A0A0D9VVC2</accession>
<sequence length="504" mass="55473">MAVLDPVQEEVPADWVLDIEQIANSLYEIKTRLVRIIRYSQAARSTLAEAANLLDEETDAAEILVADMFSLTVDGGDCLNEVSIHATAKLVASIFSGVPALQGAVSTARDLVASVLAVSQMVVGPLHVSLSNMQVAINCHESARFAFFICAPHMLVQQHVWSKWMLWMDFAIQQEVQANLFLEKAIQDAKAVEESMQRLYLAVSLEQQKEHMVRAKQILHNAIEAINNALIALAETIIGINSEELVVRQAIYYALAPAVHDYLPGFQLIRLMGVHFVGAMIESSMSSCKKTARPKLVVAVHQPSKRFWLSPFGIFGRRGTTQGTIPLSHTHAKLSRMWWVGDQLAMVHFSTQEARASLAEAARLLNEDIDAAEIVFTHSLSVILARGGDPGTLTAVGRLVHTIFFLEKPVLRGAISAAMDLVVSVHVEAETRLSSAISEAQRARRVYGILRAQSRRREVFLEVGQILRVAIQEVDAALVAIQQMLDAVAAEERIVRNLITVSAL</sequence>
<dbReference type="AlphaFoldDB" id="A0A0D9VVC2"/>
<proteinExistence type="predicted"/>
<reference evidence="1" key="3">
    <citation type="submission" date="2015-04" db="UniProtKB">
        <authorList>
            <consortium name="EnsemblPlants"/>
        </authorList>
    </citation>
    <scope>IDENTIFICATION</scope>
</reference>
<organism evidence="1 2">
    <name type="scientific">Leersia perrieri</name>
    <dbReference type="NCBI Taxonomy" id="77586"/>
    <lineage>
        <taxon>Eukaryota</taxon>
        <taxon>Viridiplantae</taxon>
        <taxon>Streptophyta</taxon>
        <taxon>Embryophyta</taxon>
        <taxon>Tracheophyta</taxon>
        <taxon>Spermatophyta</taxon>
        <taxon>Magnoliopsida</taxon>
        <taxon>Liliopsida</taxon>
        <taxon>Poales</taxon>
        <taxon>Poaceae</taxon>
        <taxon>BOP clade</taxon>
        <taxon>Oryzoideae</taxon>
        <taxon>Oryzeae</taxon>
        <taxon>Oryzinae</taxon>
        <taxon>Leersia</taxon>
    </lineage>
</organism>